<dbReference type="InterPro" id="IPR002616">
    <property type="entry name" value="tRNA_ribo_trans-like"/>
</dbReference>
<feature type="compositionally biased region" description="Low complexity" evidence="6">
    <location>
        <begin position="30"/>
        <end position="39"/>
    </location>
</feature>
<name>A0A9P6LZB1_9FUNG</name>
<evidence type="ECO:0000256" key="2">
    <source>
        <dbReference type="ARBA" id="ARBA00022694"/>
    </source>
</evidence>
<feature type="binding site" evidence="5">
    <location>
        <position position="437"/>
    </location>
    <ligand>
        <name>Zn(2+)</name>
        <dbReference type="ChEBI" id="CHEBI:29105"/>
    </ligand>
</feature>
<feature type="compositionally biased region" description="Low complexity" evidence="6">
    <location>
        <begin position="218"/>
        <end position="231"/>
    </location>
</feature>
<keyword evidence="9" id="KW-1185">Reference proteome</keyword>
<dbReference type="PANTHER" id="PTHR46064:SF1">
    <property type="entry name" value="QUEUINE TRNA-RIBOSYLTRANSFERASE ACCESSORY SUBUNIT 2"/>
    <property type="match status" value="1"/>
</dbReference>
<feature type="compositionally biased region" description="Basic and acidic residues" evidence="6">
    <location>
        <begin position="543"/>
        <end position="596"/>
    </location>
</feature>
<evidence type="ECO:0000256" key="4">
    <source>
        <dbReference type="ARBA" id="ARBA00022833"/>
    </source>
</evidence>
<dbReference type="SUPFAM" id="SSF51713">
    <property type="entry name" value="tRNA-guanine transglycosylase"/>
    <property type="match status" value="2"/>
</dbReference>
<dbReference type="NCBIfam" id="TIGR00449">
    <property type="entry name" value="tgt_general"/>
    <property type="match status" value="1"/>
</dbReference>
<accession>A0A9P6LZB1</accession>
<evidence type="ECO:0000256" key="1">
    <source>
        <dbReference type="ARBA" id="ARBA00022490"/>
    </source>
</evidence>
<evidence type="ECO:0000256" key="5">
    <source>
        <dbReference type="HAMAP-Rule" id="MF_03043"/>
    </source>
</evidence>
<dbReference type="EMBL" id="JAAAHW010006673">
    <property type="protein sequence ID" value="KAF9956576.1"/>
    <property type="molecule type" value="Genomic_DNA"/>
</dbReference>
<dbReference type="GO" id="GO:0008479">
    <property type="term" value="F:tRNA-guanosine(34) queuine transglycosylase activity"/>
    <property type="evidence" value="ECO:0007669"/>
    <property type="project" value="UniProtKB-UniRule"/>
</dbReference>
<dbReference type="Gene3D" id="3.20.20.105">
    <property type="entry name" value="Queuine tRNA-ribosyltransferase-like"/>
    <property type="match status" value="1"/>
</dbReference>
<dbReference type="GO" id="GO:0046872">
    <property type="term" value="F:metal ion binding"/>
    <property type="evidence" value="ECO:0007669"/>
    <property type="project" value="UniProtKB-KW"/>
</dbReference>
<dbReference type="GO" id="GO:0006400">
    <property type="term" value="P:tRNA modification"/>
    <property type="evidence" value="ECO:0007669"/>
    <property type="project" value="InterPro"/>
</dbReference>
<reference evidence="8" key="1">
    <citation type="journal article" date="2020" name="Fungal Divers.">
        <title>Resolving the Mortierellaceae phylogeny through synthesis of multi-gene phylogenetics and phylogenomics.</title>
        <authorList>
            <person name="Vandepol N."/>
            <person name="Liber J."/>
            <person name="Desiro A."/>
            <person name="Na H."/>
            <person name="Kennedy M."/>
            <person name="Barry K."/>
            <person name="Grigoriev I.V."/>
            <person name="Miller A.N."/>
            <person name="O'Donnell K."/>
            <person name="Stajich J.E."/>
            <person name="Bonito G."/>
        </authorList>
    </citation>
    <scope>NUCLEOTIDE SEQUENCE</scope>
    <source>
        <strain evidence="8">MES-2147</strain>
    </source>
</reference>
<feature type="binding site" evidence="5">
    <location>
        <position position="432"/>
    </location>
    <ligand>
        <name>Zn(2+)</name>
        <dbReference type="ChEBI" id="CHEBI:29105"/>
    </ligand>
</feature>
<comment type="subunit">
    <text evidence="5">Heterodimer of a catalytic subunit and an accessory subunit.</text>
</comment>
<feature type="binding site" evidence="5">
    <location>
        <position position="434"/>
    </location>
    <ligand>
        <name>Zn(2+)</name>
        <dbReference type="ChEBI" id="CHEBI:29105"/>
    </ligand>
</feature>
<evidence type="ECO:0000256" key="3">
    <source>
        <dbReference type="ARBA" id="ARBA00022723"/>
    </source>
</evidence>
<proteinExistence type="inferred from homology"/>
<dbReference type="Pfam" id="PF01702">
    <property type="entry name" value="TGT"/>
    <property type="match status" value="1"/>
</dbReference>
<keyword evidence="4 5" id="KW-0862">Zinc</keyword>
<evidence type="ECO:0000259" key="7">
    <source>
        <dbReference type="Pfam" id="PF01702"/>
    </source>
</evidence>
<feature type="region of interest" description="Disordered" evidence="6">
    <location>
        <begin position="524"/>
        <end position="596"/>
    </location>
</feature>
<feature type="region of interest" description="Disordered" evidence="6">
    <location>
        <begin position="212"/>
        <end position="234"/>
    </location>
</feature>
<gene>
    <name evidence="8" type="primary">QTRTD1_1</name>
    <name evidence="8" type="ORF">BGZ65_002589</name>
</gene>
<comment type="subcellular location">
    <subcellularLocation>
        <location evidence="5">Cytoplasm</location>
    </subcellularLocation>
</comment>
<dbReference type="PANTHER" id="PTHR46064">
    <property type="entry name" value="QUEUINE TRNA-RIBOSYLTRANSFERASE ACCESSORY SUBUNIT 2"/>
    <property type="match status" value="1"/>
</dbReference>
<feature type="binding site" evidence="5">
    <location>
        <position position="465"/>
    </location>
    <ligand>
        <name>Zn(2+)</name>
        <dbReference type="ChEBI" id="CHEBI:29105"/>
    </ligand>
</feature>
<evidence type="ECO:0000256" key="6">
    <source>
        <dbReference type="SAM" id="MobiDB-lite"/>
    </source>
</evidence>
<dbReference type="AlphaFoldDB" id="A0A9P6LZB1"/>
<keyword evidence="3 5" id="KW-0479">Metal-binding</keyword>
<dbReference type="Proteomes" id="UP000749646">
    <property type="component" value="Unassembled WGS sequence"/>
</dbReference>
<dbReference type="InterPro" id="IPR028592">
    <property type="entry name" value="QTRTD1"/>
</dbReference>
<organism evidence="8 9">
    <name type="scientific">Modicella reniformis</name>
    <dbReference type="NCBI Taxonomy" id="1440133"/>
    <lineage>
        <taxon>Eukaryota</taxon>
        <taxon>Fungi</taxon>
        <taxon>Fungi incertae sedis</taxon>
        <taxon>Mucoromycota</taxon>
        <taxon>Mortierellomycotina</taxon>
        <taxon>Mortierellomycetes</taxon>
        <taxon>Mortierellales</taxon>
        <taxon>Mortierellaceae</taxon>
        <taxon>Modicella</taxon>
    </lineage>
</organism>
<dbReference type="HAMAP" id="MF_03043">
    <property type="entry name" value="QTRT2"/>
    <property type="match status" value="1"/>
</dbReference>
<protein>
    <recommendedName>
        <fullName evidence="5">Queuine tRNA-ribosyltransferase accessory subunit 2</fullName>
    </recommendedName>
    <alternativeName>
        <fullName evidence="5">Queuine tRNA-ribosyltransferase domain-containing protein 1</fullName>
    </alternativeName>
</protein>
<comment type="caution">
    <text evidence="8">The sequence shown here is derived from an EMBL/GenBank/DDBJ whole genome shotgun (WGS) entry which is preliminary data.</text>
</comment>
<keyword evidence="2 5" id="KW-0819">tRNA processing</keyword>
<feature type="domain" description="tRNA-guanine(15) transglycosylase-like" evidence="7">
    <location>
        <begin position="287"/>
        <end position="496"/>
    </location>
</feature>
<feature type="region of interest" description="Disordered" evidence="6">
    <location>
        <begin position="24"/>
        <end position="50"/>
    </location>
</feature>
<dbReference type="OrthoDB" id="27601at2759"/>
<comment type="similarity">
    <text evidence="5">Belongs to the queuine tRNA-ribosyltransferase family. QTRT2 subfamily.</text>
</comment>
<sequence>MSPLTFNIIRQSTQLPAARRGTVVMATHASSSSSSSSSTSDKEPVESTSNCTKRVIETPGCFMYSVKGSVPHLTPDTLRLQGLDFILLCDIRDWSHYTKLPPNSDRYISMMTHQGVRQLTLEEYFKIVRAYEPDIIATFADSISDLDQLHPPLSVNDGGGGQLVEPAGHGLKRVRKSVDRSLKWLDLILRERQGFDAMAEDRMLEEFKKKIKKEKDQSTTTSNISSSNSSNVGIVAGSNDRLQNGVDQVMQETKNLNLEGASTLEIKQLQQQQQEGKPTKRPWMNVSVFAHVVGAQLEQERIRSAQETANRQGVDGFIIDTLTLSGSKEQVLSLLKVSIDHLPAEKPRLVYGMQTPEDVLKSVALGADLFDTSYPFQLTEDGKASMFSFGTPSITTTTTSSSTDNKTSMNKRWINLWDDEHSDKFIPLLEGCECYSCKGGRHTRAYLNHLLKAHEMLATVLLMSHNMHQYSEFFANVRQSIQDNTFEQHSALFVQTFGTEPERTSQIHVAQAEVEAALARRSRLNGDSDDDVHGAKSTTIAAQEKKLQKEKMREARRAKHKEEGLKKRINKKEMTSEKSQEELKEHEALEESGEKL</sequence>
<evidence type="ECO:0000313" key="8">
    <source>
        <dbReference type="EMBL" id="KAF9956576.1"/>
    </source>
</evidence>
<comment type="cofactor">
    <cofactor evidence="5">
        <name>Zn(2+)</name>
        <dbReference type="ChEBI" id="CHEBI:29105"/>
    </cofactor>
    <text evidence="5">Binds 1 zinc ion per subunit.</text>
</comment>
<evidence type="ECO:0000313" key="9">
    <source>
        <dbReference type="Proteomes" id="UP000749646"/>
    </source>
</evidence>
<dbReference type="InterPro" id="IPR050852">
    <property type="entry name" value="Queuine_tRNA-ribosyltrfase"/>
</dbReference>
<keyword evidence="1 5" id="KW-0963">Cytoplasm</keyword>
<comment type="function">
    <text evidence="5">Non-catalytic subunit of the queuine tRNA-ribosyltransferase (TGT) that catalyzes the base-exchange of a guanine (G) residue with queuine (Q) at position 34 (anticodon wobble position) in tRNAs with GU(N) anticodons (tRNA-Asp, -Asn, -His and -Tyr), resulting in the hypermodified nucleoside queuosine (7-(((4,5-cis-dihydroxy-2-cyclopenten-1-yl)amino)methyl)-7-deazaguanosine).</text>
</comment>
<dbReference type="GO" id="GO:0005737">
    <property type="term" value="C:cytoplasm"/>
    <property type="evidence" value="ECO:0007669"/>
    <property type="project" value="UniProtKB-SubCell"/>
</dbReference>
<dbReference type="InterPro" id="IPR036511">
    <property type="entry name" value="TGT-like_sf"/>
</dbReference>